<dbReference type="PRINTS" id="PR00344">
    <property type="entry name" value="BCTRLSENSOR"/>
</dbReference>
<dbReference type="FunFam" id="3.30.565.10:FF:000016">
    <property type="entry name" value="Chemotaxis protein CheA, putative"/>
    <property type="match status" value="1"/>
</dbReference>
<dbReference type="InterPro" id="IPR004358">
    <property type="entry name" value="Sig_transdc_His_kin-like_C"/>
</dbReference>
<dbReference type="AlphaFoldDB" id="F8F3T6"/>
<evidence type="ECO:0000313" key="19">
    <source>
        <dbReference type="Proteomes" id="UP000000503"/>
    </source>
</evidence>
<comment type="function">
    <text evidence="11">Involved in the transmission of sensory signals from the chemoreceptors to the flagellar motors. CheA is autophosphorylated; it can transfer its phosphate group to either CheB or CheY.</text>
</comment>
<dbReference type="SMART" id="SM01231">
    <property type="entry name" value="H-kinase_dim"/>
    <property type="match status" value="1"/>
</dbReference>
<evidence type="ECO:0000259" key="17">
    <source>
        <dbReference type="PROSITE" id="PS50894"/>
    </source>
</evidence>
<dbReference type="GO" id="GO:0005524">
    <property type="term" value="F:ATP binding"/>
    <property type="evidence" value="ECO:0007669"/>
    <property type="project" value="UniProtKB-KW"/>
</dbReference>
<dbReference type="Pfam" id="PF02895">
    <property type="entry name" value="H-kinase_dim"/>
    <property type="match status" value="1"/>
</dbReference>
<dbReference type="InterPro" id="IPR008207">
    <property type="entry name" value="Sig_transdc_His_kin_Hpt_dom"/>
</dbReference>
<dbReference type="InterPro" id="IPR051315">
    <property type="entry name" value="Bact_Chemotaxis_CheA"/>
</dbReference>
<gene>
    <name evidence="18" type="ordered locus">Spica_2344</name>
</gene>
<feature type="domain" description="CheW-like" evidence="16">
    <location>
        <begin position="614"/>
        <end position="750"/>
    </location>
</feature>
<evidence type="ECO:0000256" key="12">
    <source>
        <dbReference type="PROSITE-ProRule" id="PRU00110"/>
    </source>
</evidence>
<dbReference type="Gene3D" id="2.30.30.40">
    <property type="entry name" value="SH3 Domains"/>
    <property type="match status" value="1"/>
</dbReference>
<keyword evidence="4" id="KW-0145">Chemotaxis</keyword>
<evidence type="ECO:0000256" key="13">
    <source>
        <dbReference type="SAM" id="Coils"/>
    </source>
</evidence>
<evidence type="ECO:0000256" key="9">
    <source>
        <dbReference type="ARBA" id="ARBA00022840"/>
    </source>
</evidence>
<protein>
    <recommendedName>
        <fullName evidence="3">Chemotaxis protein CheA</fullName>
        <ecNumber evidence="2">2.7.13.3</ecNumber>
    </recommendedName>
</protein>
<dbReference type="STRING" id="744872.Spica_2344"/>
<dbReference type="SUPFAM" id="SSF50341">
    <property type="entry name" value="CheW-like"/>
    <property type="match status" value="1"/>
</dbReference>
<dbReference type="Gene3D" id="1.10.287.560">
    <property type="entry name" value="Histidine kinase CheA-like, homodimeric domain"/>
    <property type="match status" value="1"/>
</dbReference>
<evidence type="ECO:0000256" key="10">
    <source>
        <dbReference type="ARBA" id="ARBA00023012"/>
    </source>
</evidence>
<dbReference type="GO" id="GO:0005737">
    <property type="term" value="C:cytoplasm"/>
    <property type="evidence" value="ECO:0007669"/>
    <property type="project" value="InterPro"/>
</dbReference>
<dbReference type="HOGENOM" id="CLU_000650_3_7_12"/>
<comment type="catalytic activity">
    <reaction evidence="1">
        <text>ATP + protein L-histidine = ADP + protein N-phospho-L-histidine.</text>
        <dbReference type="EC" id="2.7.13.3"/>
    </reaction>
</comment>
<dbReference type="OrthoDB" id="9803176at2"/>
<dbReference type="Pfam" id="PF01584">
    <property type="entry name" value="CheW"/>
    <property type="match status" value="1"/>
</dbReference>
<dbReference type="InterPro" id="IPR036641">
    <property type="entry name" value="HPT_dom_sf"/>
</dbReference>
<dbReference type="PROSITE" id="PS50109">
    <property type="entry name" value="HIS_KIN"/>
    <property type="match status" value="1"/>
</dbReference>
<dbReference type="CDD" id="cd00088">
    <property type="entry name" value="HPT"/>
    <property type="match status" value="1"/>
</dbReference>
<dbReference type="KEGG" id="scd:Spica_2344"/>
<dbReference type="InterPro" id="IPR036061">
    <property type="entry name" value="CheW-like_dom_sf"/>
</dbReference>
<dbReference type="SMART" id="SM00387">
    <property type="entry name" value="HATPase_c"/>
    <property type="match status" value="1"/>
</dbReference>
<dbReference type="Pfam" id="PF02518">
    <property type="entry name" value="HATPase_c"/>
    <property type="match status" value="1"/>
</dbReference>
<dbReference type="PROSITE" id="PS50894">
    <property type="entry name" value="HPT"/>
    <property type="match status" value="1"/>
</dbReference>
<dbReference type="InterPro" id="IPR036097">
    <property type="entry name" value="HisK_dim/P_sf"/>
</dbReference>
<dbReference type="PANTHER" id="PTHR43395">
    <property type="entry name" value="SENSOR HISTIDINE KINASE CHEA"/>
    <property type="match status" value="1"/>
</dbReference>
<name>F8F3T6_GRAC1</name>
<dbReference type="Proteomes" id="UP000000503">
    <property type="component" value="Chromosome"/>
</dbReference>
<dbReference type="SUPFAM" id="SSF47226">
    <property type="entry name" value="Histidine-containing phosphotransfer domain, HPT domain"/>
    <property type="match status" value="1"/>
</dbReference>
<dbReference type="SMART" id="SM00073">
    <property type="entry name" value="HPT"/>
    <property type="match status" value="1"/>
</dbReference>
<keyword evidence="6" id="KW-0808">Transferase</keyword>
<accession>F8F3T6</accession>
<keyword evidence="8 18" id="KW-0418">Kinase</keyword>
<keyword evidence="7" id="KW-0547">Nucleotide-binding</keyword>
<feature type="coiled-coil region" evidence="13">
    <location>
        <begin position="172"/>
        <end position="199"/>
    </location>
</feature>
<dbReference type="GO" id="GO:0000155">
    <property type="term" value="F:phosphorelay sensor kinase activity"/>
    <property type="evidence" value="ECO:0007669"/>
    <property type="project" value="InterPro"/>
</dbReference>
<evidence type="ECO:0000256" key="7">
    <source>
        <dbReference type="ARBA" id="ARBA00022741"/>
    </source>
</evidence>
<evidence type="ECO:0000256" key="3">
    <source>
        <dbReference type="ARBA" id="ARBA00021495"/>
    </source>
</evidence>
<dbReference type="SUPFAM" id="SSF160246">
    <property type="entry name" value="EspE N-terminal domain-like"/>
    <property type="match status" value="1"/>
</dbReference>
<evidence type="ECO:0000256" key="14">
    <source>
        <dbReference type="SAM" id="MobiDB-lite"/>
    </source>
</evidence>
<reference evidence="19" key="1">
    <citation type="journal article" date="2013" name="Stand. Genomic Sci.">
        <title>Genome sequence of the thermophilic fresh-water bacterium Spirochaeta caldaria type strain (H1(T)), reclassification of Spirochaeta caldaria, Spirochaeta stenostrepta, and Spirochaeta zuelzerae in the genus Treponema as Treponema caldaria comb. nov., Treponema stenostrepta comb. nov., and Treponema zuelzerae comb. nov., and emendation of the genus Treponema.</title>
        <authorList>
            <person name="Abt B."/>
            <person name="Goker M."/>
            <person name="Scheuner C."/>
            <person name="Han C."/>
            <person name="Lu M."/>
            <person name="Misra M."/>
            <person name="Lapidus A."/>
            <person name="Nolan M."/>
            <person name="Lucas S."/>
            <person name="Hammon N."/>
            <person name="Deshpande S."/>
            <person name="Cheng J.F."/>
            <person name="Tapia R."/>
            <person name="Goodwin L.A."/>
            <person name="Pitluck S."/>
            <person name="Liolios K."/>
            <person name="Pagani I."/>
            <person name="Ivanova N."/>
            <person name="Mavromatis K."/>
            <person name="Mikhailova N."/>
            <person name="Huntemann M."/>
            <person name="Pati A."/>
            <person name="Chen A."/>
            <person name="Palaniappan K."/>
            <person name="Land M."/>
            <person name="Hauser L."/>
            <person name="Jeffries C.D."/>
            <person name="Rohde M."/>
            <person name="Spring S."/>
            <person name="Gronow S."/>
            <person name="Detter J.C."/>
            <person name="Bristow J."/>
            <person name="Eisen J.A."/>
            <person name="Markowitz V."/>
            <person name="Hugenholtz P."/>
            <person name="Kyrpides N.C."/>
            <person name="Woyke T."/>
            <person name="Klenk H.P."/>
        </authorList>
    </citation>
    <scope>NUCLEOTIDE SEQUENCE</scope>
    <source>
        <strain evidence="19">ATCC 51460 / DSM 7334 / H1</strain>
    </source>
</reference>
<dbReference type="CDD" id="cd16916">
    <property type="entry name" value="HATPase_CheA-like"/>
    <property type="match status" value="1"/>
</dbReference>
<proteinExistence type="predicted"/>
<dbReference type="Gene3D" id="1.20.120.160">
    <property type="entry name" value="HPT domain"/>
    <property type="match status" value="1"/>
</dbReference>
<dbReference type="PROSITE" id="PS50851">
    <property type="entry name" value="CHEW"/>
    <property type="match status" value="1"/>
</dbReference>
<dbReference type="InterPro" id="IPR004105">
    <property type="entry name" value="CheA-like_dim"/>
</dbReference>
<keyword evidence="19" id="KW-1185">Reference proteome</keyword>
<dbReference type="Gene3D" id="3.30.565.10">
    <property type="entry name" value="Histidine kinase-like ATPase, C-terminal domain"/>
    <property type="match status" value="1"/>
</dbReference>
<keyword evidence="13" id="KW-0175">Coiled coil</keyword>
<dbReference type="GO" id="GO:0006935">
    <property type="term" value="P:chemotaxis"/>
    <property type="evidence" value="ECO:0007669"/>
    <property type="project" value="UniProtKB-KW"/>
</dbReference>
<sequence length="750" mass="84338">MAKSSALLVKIQQIRAQVDAYESGDVMGALDIQDALTELHTLFTAKPGFERLVSLVYHLIPVAKALTKQDTEQRALQILTELSEGLELYFTGRLTGKMFGSTIRKYQGELRNFASYEPSQSGPVGNESPKESEVSAAHQPVHETEKTETLDTYPSDYFSGIIEDTKLLEQFYAEAQEHLEEAQATLVELEYDNTNKELLNTIFRSFHTIKGSSAFLGLKNIEETAHAVEDLLAIVRDGKLILNKELIDIIFYGMELLKNLLESMQANDFRKAEMEASFRIINIYPHIRLFKKIKEQYRYKKIGEILAEEGKVQIGVLQSVLQKQRDTDKKIGELLVEEKIARPEDVVEALKKQNNLANRIKKSGIVKVSNEKLNTLIDIVGELVINQSMVKQELLNLQVSEVTERSITQLESITTTIKNLVLSMGMVPIADIFNKLRVVARNTAEELGKTVYLELKGEETELDRNVIETIYEPLMHLIRNAIDHGIEEAEIRDERGKNRLGRILLSAEHKGSGIEIVVQDDGQGIDTETVVKKALEKGLIKRDDVGKLSQKDIYNLLFLPGFSTAEQVTNVSGRGVGLDVVKKNLDSIHGRVEVTSEPSKGTKFTIKLPLTLAIIEGFVTRVGDNKYVFPFSSIEEIKVIQKNELFQNDEDSEAMIFHRGLHIPVLYAHRVFREAFHDTEDGRLLSLLFSLDQSHYCVVVDELIGKQEIVVKSMSQTILKDCTFFSGGTIFGDGSIGFVVDMQGFLEALK</sequence>
<dbReference type="Pfam" id="PF01627">
    <property type="entry name" value="Hpt"/>
    <property type="match status" value="1"/>
</dbReference>
<dbReference type="SMART" id="SM00260">
    <property type="entry name" value="CheW"/>
    <property type="match status" value="1"/>
</dbReference>
<evidence type="ECO:0000256" key="11">
    <source>
        <dbReference type="ARBA" id="ARBA00035100"/>
    </source>
</evidence>
<keyword evidence="9" id="KW-0067">ATP-binding</keyword>
<feature type="modified residue" description="Phosphohistidine" evidence="12">
    <location>
        <position position="207"/>
    </location>
</feature>
<dbReference type="InterPro" id="IPR037006">
    <property type="entry name" value="CheA-like_homodim_sf"/>
</dbReference>
<evidence type="ECO:0000256" key="1">
    <source>
        <dbReference type="ARBA" id="ARBA00000085"/>
    </source>
</evidence>
<evidence type="ECO:0000256" key="5">
    <source>
        <dbReference type="ARBA" id="ARBA00022553"/>
    </source>
</evidence>
<evidence type="ECO:0000313" key="18">
    <source>
        <dbReference type="EMBL" id="AEJ20455.1"/>
    </source>
</evidence>
<evidence type="ECO:0000259" key="15">
    <source>
        <dbReference type="PROSITE" id="PS50109"/>
    </source>
</evidence>
<feature type="domain" description="HPt" evidence="17">
    <location>
        <begin position="160"/>
        <end position="264"/>
    </location>
</feature>
<dbReference type="InterPro" id="IPR036890">
    <property type="entry name" value="HATPase_C_sf"/>
</dbReference>
<dbReference type="InterPro" id="IPR002545">
    <property type="entry name" value="CheW-lke_dom"/>
</dbReference>
<dbReference type="InterPro" id="IPR005467">
    <property type="entry name" value="His_kinase_dom"/>
</dbReference>
<keyword evidence="10" id="KW-0902">Two-component regulatory system</keyword>
<dbReference type="RefSeq" id="WP_013969736.1">
    <property type="nucleotide sequence ID" value="NC_015732.1"/>
</dbReference>
<dbReference type="EMBL" id="CP002868">
    <property type="protein sequence ID" value="AEJ20455.1"/>
    <property type="molecule type" value="Genomic_DNA"/>
</dbReference>
<dbReference type="EC" id="2.7.13.3" evidence="2"/>
<dbReference type="eggNOG" id="COG0643">
    <property type="taxonomic scope" value="Bacteria"/>
</dbReference>
<dbReference type="PANTHER" id="PTHR43395:SF10">
    <property type="entry name" value="CHEMOTAXIS PROTEIN CHEA"/>
    <property type="match status" value="1"/>
</dbReference>
<dbReference type="SUPFAM" id="SSF47384">
    <property type="entry name" value="Homodimeric domain of signal transducing histidine kinase"/>
    <property type="match status" value="1"/>
</dbReference>
<keyword evidence="5 12" id="KW-0597">Phosphoprotein</keyword>
<dbReference type="SUPFAM" id="SSF55874">
    <property type="entry name" value="ATPase domain of HSP90 chaperone/DNA topoisomerase II/histidine kinase"/>
    <property type="match status" value="1"/>
</dbReference>
<evidence type="ECO:0000259" key="16">
    <source>
        <dbReference type="PROSITE" id="PS50851"/>
    </source>
</evidence>
<evidence type="ECO:0000256" key="4">
    <source>
        <dbReference type="ARBA" id="ARBA00022500"/>
    </source>
</evidence>
<dbReference type="InterPro" id="IPR003594">
    <property type="entry name" value="HATPase_dom"/>
</dbReference>
<feature type="region of interest" description="Disordered" evidence="14">
    <location>
        <begin position="116"/>
        <end position="147"/>
    </location>
</feature>
<feature type="domain" description="Histidine kinase" evidence="15">
    <location>
        <begin position="367"/>
        <end position="612"/>
    </location>
</feature>
<organism evidence="18 19">
    <name type="scientific">Gracilinema caldarium (strain ATCC 51460 / DSM 7334 / H1)</name>
    <name type="common">Treponema caldarium</name>
    <dbReference type="NCBI Taxonomy" id="744872"/>
    <lineage>
        <taxon>Bacteria</taxon>
        <taxon>Pseudomonadati</taxon>
        <taxon>Spirochaetota</taxon>
        <taxon>Spirochaetia</taxon>
        <taxon>Spirochaetales</taxon>
        <taxon>Breznakiellaceae</taxon>
        <taxon>Gracilinema</taxon>
    </lineage>
</organism>
<evidence type="ECO:0000256" key="8">
    <source>
        <dbReference type="ARBA" id="ARBA00022777"/>
    </source>
</evidence>
<dbReference type="InterPro" id="IPR037257">
    <property type="entry name" value="T2SS_E_N_sf"/>
</dbReference>
<evidence type="ECO:0000256" key="6">
    <source>
        <dbReference type="ARBA" id="ARBA00022679"/>
    </source>
</evidence>
<evidence type="ECO:0000256" key="2">
    <source>
        <dbReference type="ARBA" id="ARBA00012438"/>
    </source>
</evidence>